<feature type="compositionally biased region" description="Polar residues" evidence="7">
    <location>
        <begin position="696"/>
        <end position="706"/>
    </location>
</feature>
<feature type="region of interest" description="Disordered" evidence="7">
    <location>
        <begin position="180"/>
        <end position="200"/>
    </location>
</feature>
<evidence type="ECO:0000256" key="1">
    <source>
        <dbReference type="ARBA" id="ARBA00012552"/>
    </source>
</evidence>
<keyword evidence="3 6" id="KW-0378">Hydrolase</keyword>
<proteinExistence type="inferred from homology"/>
<dbReference type="GO" id="GO:0005524">
    <property type="term" value="F:ATP binding"/>
    <property type="evidence" value="ECO:0007669"/>
    <property type="project" value="UniProtKB-KW"/>
</dbReference>
<protein>
    <recommendedName>
        <fullName evidence="1">RNA helicase</fullName>
        <ecNumber evidence="1">3.6.4.13</ecNumber>
    </recommendedName>
</protein>
<organism evidence="11">
    <name type="scientific">Perkinsus marinus (strain ATCC 50983 / TXsc)</name>
    <dbReference type="NCBI Taxonomy" id="423536"/>
    <lineage>
        <taxon>Eukaryota</taxon>
        <taxon>Sar</taxon>
        <taxon>Alveolata</taxon>
        <taxon>Perkinsozoa</taxon>
        <taxon>Perkinsea</taxon>
        <taxon>Perkinsida</taxon>
        <taxon>Perkinsidae</taxon>
        <taxon>Perkinsus</taxon>
    </lineage>
</organism>
<feature type="domain" description="Helicase C-terminal" evidence="9">
    <location>
        <begin position="492"/>
        <end position="656"/>
    </location>
</feature>
<evidence type="ECO:0000256" key="5">
    <source>
        <dbReference type="ARBA" id="ARBA00022840"/>
    </source>
</evidence>
<comment type="similarity">
    <text evidence="6">Belongs to the DEAD box helicase family.</text>
</comment>
<evidence type="ECO:0000259" key="9">
    <source>
        <dbReference type="PROSITE" id="PS51194"/>
    </source>
</evidence>
<accession>C5KDQ4</accession>
<feature type="compositionally biased region" description="Basic and acidic residues" evidence="7">
    <location>
        <begin position="181"/>
        <end position="193"/>
    </location>
</feature>
<dbReference type="RefSeq" id="XP_002785561.1">
    <property type="nucleotide sequence ID" value="XM_002785515.1"/>
</dbReference>
<dbReference type="GeneID" id="9062411"/>
<name>C5KDQ4_PERM5</name>
<dbReference type="EC" id="3.6.4.13" evidence="1"/>
<dbReference type="SUPFAM" id="SSF52540">
    <property type="entry name" value="P-loop containing nucleoside triphosphate hydrolases"/>
    <property type="match status" value="1"/>
</dbReference>
<keyword evidence="11" id="KW-1185">Reference proteome</keyword>
<reference evidence="10 11" key="1">
    <citation type="submission" date="2008-07" db="EMBL/GenBank/DDBJ databases">
        <authorList>
            <person name="El-Sayed N."/>
            <person name="Caler E."/>
            <person name="Inman J."/>
            <person name="Amedeo P."/>
            <person name="Hass B."/>
            <person name="Wortman J."/>
        </authorList>
    </citation>
    <scope>NUCLEOTIDE SEQUENCE [LARGE SCALE GENOMIC DNA]</scope>
    <source>
        <strain evidence="11">ATCC 50983 / TXsc</strain>
    </source>
</reference>
<dbReference type="GO" id="GO:0003676">
    <property type="term" value="F:nucleic acid binding"/>
    <property type="evidence" value="ECO:0007669"/>
    <property type="project" value="InterPro"/>
</dbReference>
<feature type="region of interest" description="Disordered" evidence="7">
    <location>
        <begin position="672"/>
        <end position="755"/>
    </location>
</feature>
<dbReference type="InterPro" id="IPR027417">
    <property type="entry name" value="P-loop_NTPase"/>
</dbReference>
<dbReference type="Pfam" id="PF00271">
    <property type="entry name" value="Helicase_C"/>
    <property type="match status" value="1"/>
</dbReference>
<dbReference type="OrthoDB" id="464513at2759"/>
<evidence type="ECO:0000313" key="10">
    <source>
        <dbReference type="EMBL" id="EER17357.1"/>
    </source>
</evidence>
<dbReference type="InterPro" id="IPR001650">
    <property type="entry name" value="Helicase_C-like"/>
</dbReference>
<dbReference type="SMART" id="SM00490">
    <property type="entry name" value="HELICc"/>
    <property type="match status" value="1"/>
</dbReference>
<evidence type="ECO:0000256" key="2">
    <source>
        <dbReference type="ARBA" id="ARBA00022741"/>
    </source>
</evidence>
<dbReference type="GO" id="GO:0016787">
    <property type="term" value="F:hydrolase activity"/>
    <property type="evidence" value="ECO:0007669"/>
    <property type="project" value="UniProtKB-KW"/>
</dbReference>
<dbReference type="EMBL" id="GG672124">
    <property type="protein sequence ID" value="EER17357.1"/>
    <property type="molecule type" value="Genomic_DNA"/>
</dbReference>
<evidence type="ECO:0000256" key="3">
    <source>
        <dbReference type="ARBA" id="ARBA00022801"/>
    </source>
</evidence>
<dbReference type="PROSITE" id="PS51192">
    <property type="entry name" value="HELICASE_ATP_BIND_1"/>
    <property type="match status" value="1"/>
</dbReference>
<feature type="region of interest" description="Disordered" evidence="7">
    <location>
        <begin position="1"/>
        <end position="26"/>
    </location>
</feature>
<feature type="compositionally biased region" description="Basic and acidic residues" evidence="7">
    <location>
        <begin position="707"/>
        <end position="727"/>
    </location>
</feature>
<dbReference type="InParanoid" id="C5KDQ4"/>
<keyword evidence="2 6" id="KW-0547">Nucleotide-binding</keyword>
<dbReference type="PROSITE" id="PS51194">
    <property type="entry name" value="HELICASE_CTER"/>
    <property type="match status" value="1"/>
</dbReference>
<dbReference type="InterPro" id="IPR011545">
    <property type="entry name" value="DEAD/DEAH_box_helicase_dom"/>
</dbReference>
<evidence type="ECO:0000256" key="4">
    <source>
        <dbReference type="ARBA" id="ARBA00022806"/>
    </source>
</evidence>
<dbReference type="PROSITE" id="PS00039">
    <property type="entry name" value="DEAD_ATP_HELICASE"/>
    <property type="match status" value="1"/>
</dbReference>
<dbReference type="SMART" id="SM00487">
    <property type="entry name" value="DEXDc"/>
    <property type="match status" value="1"/>
</dbReference>
<keyword evidence="5 6" id="KW-0067">ATP-binding</keyword>
<dbReference type="Gene3D" id="3.40.50.300">
    <property type="entry name" value="P-loop containing nucleotide triphosphate hydrolases"/>
    <property type="match status" value="2"/>
</dbReference>
<feature type="compositionally biased region" description="Polar residues" evidence="7">
    <location>
        <begin position="1"/>
        <end position="21"/>
    </location>
</feature>
<dbReference type="InterPro" id="IPR014001">
    <property type="entry name" value="Helicase_ATP-bd"/>
</dbReference>
<dbReference type="AlphaFoldDB" id="C5KDQ4"/>
<dbReference type="Pfam" id="PF00270">
    <property type="entry name" value="DEAD"/>
    <property type="match status" value="1"/>
</dbReference>
<gene>
    <name evidence="10" type="ORF">Pmar_PMAR022302</name>
</gene>
<evidence type="ECO:0000256" key="7">
    <source>
        <dbReference type="SAM" id="MobiDB-lite"/>
    </source>
</evidence>
<dbReference type="PANTHER" id="PTHR47958">
    <property type="entry name" value="ATP-DEPENDENT RNA HELICASE DBP3"/>
    <property type="match status" value="1"/>
</dbReference>
<feature type="region of interest" description="Disordered" evidence="7">
    <location>
        <begin position="44"/>
        <end position="165"/>
    </location>
</feature>
<keyword evidence="4 6" id="KW-0347">Helicase</keyword>
<dbReference type="CDD" id="cd18787">
    <property type="entry name" value="SF2_C_DEAD"/>
    <property type="match status" value="1"/>
</dbReference>
<dbReference type="InterPro" id="IPR000629">
    <property type="entry name" value="RNA-helicase_DEAD-box_CS"/>
</dbReference>
<dbReference type="Proteomes" id="UP000007800">
    <property type="component" value="Unassembled WGS sequence"/>
</dbReference>
<evidence type="ECO:0000256" key="6">
    <source>
        <dbReference type="RuleBase" id="RU000492"/>
    </source>
</evidence>
<sequence>MDTTPPTRANTPELNMLNDSTLNKDEHDDAAAVVVVVEDSLRNGEEDISAHAEDCGNGGEKWEKDAKEKWEKDGKDWEKDGEKWEKDGKDWEKDGKDWEKDGEKWEKDGKDWGKDGKNWEKDGEKWEKDGKDWGKEGEKWEKDGKDWGKDGEKWGKDGKDDDNKSKWTWDYEKNSWVNADGEVRKEGKSDDPTANKQEQSGLQTLIERWGEGEGYCPVLPEIDWQRILPKFPQINKEFYREHPVVTNRSELEVDVFRKKNKIHIVAGDDVAKPVTTFDEASFPSYLTKKLHISYPNGSPTPIQAQVWPVALQGRDIVAIAETGSGKTLAYLLPAIVHLNNQPPVTIPGEPIVLVLAPTRELASQIAEEVVVVVVVVALRVTYLFGGVKKREQVEQMNRDVPDMIVATPGRLLDMMSDGGVCLRRVTFFVVDEADRMILLGFWKQVKTISQQIRPDRQCIMLSATWPEEVRDVSLKLCREDPVHINVGDISDNIDDSDPYNREKLRTARSVKQVLIFTSGKKSVDNLVGCLRQIGWPAVGIHSGKEQAEREWIFDQFKGRLNTEDHSRASRAEAVILVATDIMARGMDFVSVRYVINFDFPESCEDYIHRIGRTGRAGHQGNAYSYFSENDFWVAREMIPLLRESNVDIPPMMLKVAEDPAYWPRNARKSGYGGSVGNSWKNDDECGRGASGEKWNSRSGGNWNDNKNGGRGDWKNDRDGGGRGKWEGRSGGGGWKNDDSRESRGGNYGSSRSTWQ</sequence>
<feature type="domain" description="Helicase ATP-binding" evidence="8">
    <location>
        <begin position="307"/>
        <end position="483"/>
    </location>
</feature>
<evidence type="ECO:0000259" key="8">
    <source>
        <dbReference type="PROSITE" id="PS51192"/>
    </source>
</evidence>
<dbReference type="GO" id="GO:0003724">
    <property type="term" value="F:RNA helicase activity"/>
    <property type="evidence" value="ECO:0007669"/>
    <property type="project" value="UniProtKB-EC"/>
</dbReference>
<evidence type="ECO:0000313" key="11">
    <source>
        <dbReference type="Proteomes" id="UP000007800"/>
    </source>
</evidence>